<accession>A0A1E7F0B5</accession>
<keyword evidence="2" id="KW-1185">Reference proteome</keyword>
<dbReference type="InParanoid" id="A0A1E7F0B5"/>
<dbReference type="AlphaFoldDB" id="A0A1E7F0B5"/>
<dbReference type="Proteomes" id="UP000095751">
    <property type="component" value="Unassembled WGS sequence"/>
</dbReference>
<dbReference type="EMBL" id="KV784369">
    <property type="protein sequence ID" value="OEU11253.1"/>
    <property type="molecule type" value="Genomic_DNA"/>
</dbReference>
<name>A0A1E7F0B5_9STRA</name>
<gene>
    <name evidence="1" type="ORF">FRACYDRAFT_246366</name>
</gene>
<protein>
    <submittedName>
        <fullName evidence="1">Uncharacterized protein</fullName>
    </submittedName>
</protein>
<reference evidence="1 2" key="1">
    <citation type="submission" date="2016-09" db="EMBL/GenBank/DDBJ databases">
        <title>Extensive genetic diversity and differential bi-allelic expression allows diatom success in the polar Southern Ocean.</title>
        <authorList>
            <consortium name="DOE Joint Genome Institute"/>
            <person name="Mock T."/>
            <person name="Otillar R.P."/>
            <person name="Strauss J."/>
            <person name="Dupont C."/>
            <person name="Frickenhaus S."/>
            <person name="Maumus F."/>
            <person name="Mcmullan M."/>
            <person name="Sanges R."/>
            <person name="Schmutz J."/>
            <person name="Toseland A."/>
            <person name="Valas R."/>
            <person name="Veluchamy A."/>
            <person name="Ward B.J."/>
            <person name="Allen A."/>
            <person name="Barry K."/>
            <person name="Falciatore A."/>
            <person name="Ferrante M."/>
            <person name="Fortunato A.E."/>
            <person name="Gloeckner G."/>
            <person name="Gruber A."/>
            <person name="Hipkin R."/>
            <person name="Janech M."/>
            <person name="Kroth P."/>
            <person name="Leese F."/>
            <person name="Lindquist E."/>
            <person name="Lyon B.R."/>
            <person name="Martin J."/>
            <person name="Mayer C."/>
            <person name="Parker M."/>
            <person name="Quesneville H."/>
            <person name="Raymond J."/>
            <person name="Uhlig C."/>
            <person name="Valentin K.U."/>
            <person name="Worden A.Z."/>
            <person name="Armbrust E.V."/>
            <person name="Bowler C."/>
            <person name="Green B."/>
            <person name="Moulton V."/>
            <person name="Van Oosterhout C."/>
            <person name="Grigoriev I."/>
        </authorList>
    </citation>
    <scope>NUCLEOTIDE SEQUENCE [LARGE SCALE GENOMIC DNA]</scope>
    <source>
        <strain evidence="1 2">CCMP1102</strain>
    </source>
</reference>
<evidence type="ECO:0000313" key="2">
    <source>
        <dbReference type="Proteomes" id="UP000095751"/>
    </source>
</evidence>
<evidence type="ECO:0000313" key="1">
    <source>
        <dbReference type="EMBL" id="OEU11253.1"/>
    </source>
</evidence>
<dbReference type="KEGG" id="fcy:FRACYDRAFT_246366"/>
<proteinExistence type="predicted"/>
<sequence>MTIDCCFNSKFKFKLQFGTTGETTASESAAQILYISEERVTASIKPPLQPPPKNVYTPTNNITAAAREYIIVNYAPYTKAMHALGGYNTFIPVVAGFIEGQSHVGASGLRVLTQIITSTKIGKRVVGARRGVQSEYMSDFFIF</sequence>
<organism evidence="1 2">
    <name type="scientific">Fragilariopsis cylindrus CCMP1102</name>
    <dbReference type="NCBI Taxonomy" id="635003"/>
    <lineage>
        <taxon>Eukaryota</taxon>
        <taxon>Sar</taxon>
        <taxon>Stramenopiles</taxon>
        <taxon>Ochrophyta</taxon>
        <taxon>Bacillariophyta</taxon>
        <taxon>Bacillariophyceae</taxon>
        <taxon>Bacillariophycidae</taxon>
        <taxon>Bacillariales</taxon>
        <taxon>Bacillariaceae</taxon>
        <taxon>Fragilariopsis</taxon>
    </lineage>
</organism>